<comment type="caution">
    <text evidence="1">The sequence shown here is derived from an EMBL/GenBank/DDBJ whole genome shotgun (WGS) entry which is preliminary data.</text>
</comment>
<accession>A0A0R1UGI4</accession>
<protein>
    <submittedName>
        <fullName evidence="1">Uncharacterized protein</fullName>
    </submittedName>
</protein>
<name>A0A0R1UGI4_9LACO</name>
<dbReference type="STRING" id="417373.GCA_001570685_00859"/>
<keyword evidence="2" id="KW-1185">Reference proteome</keyword>
<gene>
    <name evidence="1" type="ORF">FC21_GL000233</name>
</gene>
<dbReference type="EMBL" id="AZGC01000054">
    <property type="protein sequence ID" value="KRL92513.1"/>
    <property type="molecule type" value="Genomic_DNA"/>
</dbReference>
<evidence type="ECO:0000313" key="1">
    <source>
        <dbReference type="EMBL" id="KRL92513.1"/>
    </source>
</evidence>
<dbReference type="RefSeq" id="WP_056995790.1">
    <property type="nucleotide sequence ID" value="NZ_AZGC01000054.1"/>
</dbReference>
<evidence type="ECO:0000313" key="2">
    <source>
        <dbReference type="Proteomes" id="UP000051084"/>
    </source>
</evidence>
<dbReference type="PATRIC" id="fig|1423742.4.peg.246"/>
<reference evidence="1 2" key="1">
    <citation type="journal article" date="2015" name="Genome Announc.">
        <title>Expanding the biotechnology potential of lactobacilli through comparative genomics of 213 strains and associated genera.</title>
        <authorList>
            <person name="Sun Z."/>
            <person name="Harris H.M."/>
            <person name="McCann A."/>
            <person name="Guo C."/>
            <person name="Argimon S."/>
            <person name="Zhang W."/>
            <person name="Yang X."/>
            <person name="Jeffery I.B."/>
            <person name="Cooney J.C."/>
            <person name="Kagawa T.F."/>
            <person name="Liu W."/>
            <person name="Song Y."/>
            <person name="Salvetti E."/>
            <person name="Wrobel A."/>
            <person name="Rasinkangas P."/>
            <person name="Parkhill J."/>
            <person name="Rea M.C."/>
            <person name="O'Sullivan O."/>
            <person name="Ritari J."/>
            <person name="Douillard F.P."/>
            <person name="Paul Ross R."/>
            <person name="Yang R."/>
            <person name="Briner A.E."/>
            <person name="Felis G.E."/>
            <person name="de Vos W.M."/>
            <person name="Barrangou R."/>
            <person name="Klaenhammer T.R."/>
            <person name="Caufield P.W."/>
            <person name="Cui Y."/>
            <person name="Zhang H."/>
            <person name="O'Toole P.W."/>
        </authorList>
    </citation>
    <scope>NUCLEOTIDE SEQUENCE [LARGE SCALE GENOMIC DNA]</scope>
    <source>
        <strain evidence="1 2">DSM 18793</strain>
    </source>
</reference>
<organism evidence="1 2">
    <name type="scientific">Limosilactobacillus equigenerosi DSM 18793 = JCM 14505</name>
    <dbReference type="NCBI Taxonomy" id="1423742"/>
    <lineage>
        <taxon>Bacteria</taxon>
        <taxon>Bacillati</taxon>
        <taxon>Bacillota</taxon>
        <taxon>Bacilli</taxon>
        <taxon>Lactobacillales</taxon>
        <taxon>Lactobacillaceae</taxon>
        <taxon>Limosilactobacillus</taxon>
    </lineage>
</organism>
<dbReference type="AlphaFoldDB" id="A0A0R1UGI4"/>
<sequence>MASKAEIREKIRRLQRAKSQIMQLNGHLSGISLSDVKAAGNHHWKGNVYQQEYLNRLTEVKADKKKDSQGLRTINQDFEQKIQQLYVELAAAKD</sequence>
<dbReference type="Proteomes" id="UP000051084">
    <property type="component" value="Unassembled WGS sequence"/>
</dbReference>
<proteinExistence type="predicted"/>